<proteinExistence type="predicted"/>
<evidence type="ECO:0000313" key="2">
    <source>
        <dbReference type="EMBL" id="KWV87870.1"/>
    </source>
</evidence>
<evidence type="ECO:0000313" key="3">
    <source>
        <dbReference type="Proteomes" id="UP000061348"/>
    </source>
</evidence>
<accession>A0A109LIB7</accession>
<reference evidence="2 3" key="1">
    <citation type="submission" date="2015-05" db="EMBL/GenBank/DDBJ databases">
        <title>A genomic and transcriptomic approach to investigate the blue pigment phenotype in Pseudomonas fluorescens.</title>
        <authorList>
            <person name="Andreani N.A."/>
            <person name="Cardazzo B."/>
        </authorList>
    </citation>
    <scope>NUCLEOTIDE SEQUENCE [LARGE SCALE GENOMIC DNA]</scope>
    <source>
        <strain evidence="2 3">Ps_22</strain>
    </source>
</reference>
<name>A0A109LIB7_PSEFL</name>
<dbReference type="EMBL" id="LCYA01000066">
    <property type="protein sequence ID" value="KWV87870.1"/>
    <property type="molecule type" value="Genomic_DNA"/>
</dbReference>
<feature type="region of interest" description="Disordered" evidence="1">
    <location>
        <begin position="102"/>
        <end position="126"/>
    </location>
</feature>
<dbReference type="AlphaFoldDB" id="A0A109LIB7"/>
<dbReference type="PATRIC" id="fig|294.194.peg.2837"/>
<evidence type="ECO:0000256" key="1">
    <source>
        <dbReference type="SAM" id="MobiDB-lite"/>
    </source>
</evidence>
<comment type="caution">
    <text evidence="2">The sequence shown here is derived from an EMBL/GenBank/DDBJ whole genome shotgun (WGS) entry which is preliminary data.</text>
</comment>
<gene>
    <name evidence="2" type="ORF">PFLmoz3_02564</name>
</gene>
<protein>
    <submittedName>
        <fullName evidence="2">Uncharacterized protein</fullName>
    </submittedName>
</protein>
<organism evidence="2 3">
    <name type="scientific">Pseudomonas fluorescens</name>
    <dbReference type="NCBI Taxonomy" id="294"/>
    <lineage>
        <taxon>Bacteria</taxon>
        <taxon>Pseudomonadati</taxon>
        <taxon>Pseudomonadota</taxon>
        <taxon>Gammaproteobacteria</taxon>
        <taxon>Pseudomonadales</taxon>
        <taxon>Pseudomonadaceae</taxon>
        <taxon>Pseudomonas</taxon>
    </lineage>
</organism>
<sequence>MFTVERNHALSVLAHHFQRRIAAMAQQLGAGFTQAQYLGDHCLFDTPVAPVEQQFADVRWCLQCTLPRSEVHRAPVVGVDQAEVPELIALVNIRHTRHGQMKQGLRQPIQGAGGGDGLRSTVQRTA</sequence>
<dbReference type="Proteomes" id="UP000061348">
    <property type="component" value="Unassembled WGS sequence"/>
</dbReference>